<dbReference type="AlphaFoldDB" id="A0A1H2G5S2"/>
<reference evidence="3" key="1">
    <citation type="submission" date="2016-10" db="EMBL/GenBank/DDBJ databases">
        <authorList>
            <person name="Varghese N."/>
            <person name="Submissions S."/>
        </authorList>
    </citation>
    <scope>NUCLEOTIDE SEQUENCE [LARGE SCALE GENOMIC DNA]</scope>
    <source>
        <strain evidence="3">DSM 45079</strain>
    </source>
</reference>
<dbReference type="EMBL" id="LT629791">
    <property type="protein sequence ID" value="SDU14996.1"/>
    <property type="molecule type" value="Genomic_DNA"/>
</dbReference>
<organism evidence="2 3">
    <name type="scientific">Jiangella alkaliphila</name>
    <dbReference type="NCBI Taxonomy" id="419479"/>
    <lineage>
        <taxon>Bacteria</taxon>
        <taxon>Bacillati</taxon>
        <taxon>Actinomycetota</taxon>
        <taxon>Actinomycetes</taxon>
        <taxon>Jiangellales</taxon>
        <taxon>Jiangellaceae</taxon>
        <taxon>Jiangella</taxon>
    </lineage>
</organism>
<sequence length="206" mass="21390">MSSVRGVTMAALTLSLVVLAGGCSDDDSGDDTTVDLSEIAPTPPPGGELLCDFLPRESVVLALGSDGFEESSSLLTRDSAGELSGAGCSVTLDGQDQQALSVDVDWALGILGSGFQERLTADGYNQLPDAAGLGFTWTQEETRPDDSEGDTTRAWLLHGDRIVQVWVAMPPDGRDSEADAAALAQQVVGTLELPAEWTLAGAPPAR</sequence>
<evidence type="ECO:0000313" key="3">
    <source>
        <dbReference type="Proteomes" id="UP000182977"/>
    </source>
</evidence>
<protein>
    <recommendedName>
        <fullName evidence="4">DUF3558 domain-containing protein</fullName>
    </recommendedName>
</protein>
<keyword evidence="1" id="KW-0732">Signal</keyword>
<dbReference type="Proteomes" id="UP000182977">
    <property type="component" value="Chromosome I"/>
</dbReference>
<gene>
    <name evidence="2" type="ORF">SAMN04488563_0312</name>
</gene>
<evidence type="ECO:0000256" key="1">
    <source>
        <dbReference type="SAM" id="SignalP"/>
    </source>
</evidence>
<proteinExistence type="predicted"/>
<keyword evidence="3" id="KW-1185">Reference proteome</keyword>
<evidence type="ECO:0008006" key="4">
    <source>
        <dbReference type="Google" id="ProtNLM"/>
    </source>
</evidence>
<feature type="chain" id="PRO_5039079585" description="DUF3558 domain-containing protein" evidence="1">
    <location>
        <begin position="21"/>
        <end position="206"/>
    </location>
</feature>
<feature type="signal peptide" evidence="1">
    <location>
        <begin position="1"/>
        <end position="20"/>
    </location>
</feature>
<dbReference type="STRING" id="419479.SAMN04488563_0312"/>
<dbReference type="PROSITE" id="PS51257">
    <property type="entry name" value="PROKAR_LIPOPROTEIN"/>
    <property type="match status" value="1"/>
</dbReference>
<name>A0A1H2G5S2_9ACTN</name>
<evidence type="ECO:0000313" key="2">
    <source>
        <dbReference type="EMBL" id="SDU14996.1"/>
    </source>
</evidence>
<accession>A0A1H2G5S2</accession>